<dbReference type="AlphaFoldDB" id="A0AAU7CC91"/>
<dbReference type="EMBL" id="CP155447">
    <property type="protein sequence ID" value="XBH02326.1"/>
    <property type="molecule type" value="Genomic_DNA"/>
</dbReference>
<feature type="transmembrane region" description="Helical" evidence="1">
    <location>
        <begin position="127"/>
        <end position="155"/>
    </location>
</feature>
<proteinExistence type="predicted"/>
<reference evidence="2" key="1">
    <citation type="submission" date="2024-05" db="EMBL/GenBank/DDBJ databases">
        <title>Planctomycetes of the genus Singulisphaera possess chitinolytic capabilities.</title>
        <authorList>
            <person name="Ivanova A."/>
        </authorList>
    </citation>
    <scope>NUCLEOTIDE SEQUENCE</scope>
    <source>
        <strain evidence="2">Ch08T</strain>
    </source>
</reference>
<feature type="transmembrane region" description="Helical" evidence="1">
    <location>
        <begin position="97"/>
        <end position="115"/>
    </location>
</feature>
<feature type="transmembrane region" description="Helical" evidence="1">
    <location>
        <begin position="5"/>
        <end position="28"/>
    </location>
</feature>
<organism evidence="2">
    <name type="scientific">Singulisphaera sp. Ch08</name>
    <dbReference type="NCBI Taxonomy" id="3120278"/>
    <lineage>
        <taxon>Bacteria</taxon>
        <taxon>Pseudomonadati</taxon>
        <taxon>Planctomycetota</taxon>
        <taxon>Planctomycetia</taxon>
        <taxon>Isosphaerales</taxon>
        <taxon>Isosphaeraceae</taxon>
        <taxon>Singulisphaera</taxon>
    </lineage>
</organism>
<gene>
    <name evidence="2" type="ORF">V5E97_28930</name>
</gene>
<keyword evidence="1" id="KW-0812">Transmembrane</keyword>
<accession>A0AAU7CC91</accession>
<sequence length="187" mass="20590">MLRYFLVLAVTDGSLLIASFVLGLLASGEPRGPGSIWRGIHLLFALFTTMATLGVHSIVYTYFLATGKWAKEVVRVYQLPDWINDQAKKNKRKAFRFEFWSMTLIAITAWLGAAADTQGLNPLWHLGIAAATIAFNLGAFGVEYAVIVAQARLLLEVKARADQMREARYGPESANVAAEVASGEDRR</sequence>
<protein>
    <submittedName>
        <fullName evidence="2">Uncharacterized protein</fullName>
    </submittedName>
</protein>
<evidence type="ECO:0000256" key="1">
    <source>
        <dbReference type="SAM" id="Phobius"/>
    </source>
</evidence>
<keyword evidence="1" id="KW-1133">Transmembrane helix</keyword>
<name>A0AAU7CC91_9BACT</name>
<feature type="transmembrane region" description="Helical" evidence="1">
    <location>
        <begin position="40"/>
        <end position="65"/>
    </location>
</feature>
<dbReference type="RefSeq" id="WP_406695068.1">
    <property type="nucleotide sequence ID" value="NZ_CP155447.1"/>
</dbReference>
<evidence type="ECO:0000313" key="2">
    <source>
        <dbReference type="EMBL" id="XBH02326.1"/>
    </source>
</evidence>
<keyword evidence="1" id="KW-0472">Membrane</keyword>